<dbReference type="PROSITE" id="PS50158">
    <property type="entry name" value="ZF_CCHC"/>
    <property type="match status" value="1"/>
</dbReference>
<protein>
    <submittedName>
        <fullName evidence="4">Zinc finger protein</fullName>
    </submittedName>
</protein>
<dbReference type="InterPro" id="IPR036875">
    <property type="entry name" value="Znf_CCHC_sf"/>
</dbReference>
<dbReference type="OrthoDB" id="2272416at2759"/>
<dbReference type="InParanoid" id="A0A200QSP3"/>
<dbReference type="Gene3D" id="4.10.60.10">
    <property type="entry name" value="Zinc finger, CCHC-type"/>
    <property type="match status" value="1"/>
</dbReference>
<name>A0A200QSP3_MACCD</name>
<evidence type="ECO:0000313" key="5">
    <source>
        <dbReference type="Proteomes" id="UP000195402"/>
    </source>
</evidence>
<dbReference type="SMART" id="SM00343">
    <property type="entry name" value="ZnF_C2HC"/>
    <property type="match status" value="1"/>
</dbReference>
<keyword evidence="1" id="KW-0863">Zinc-finger</keyword>
<proteinExistence type="predicted"/>
<dbReference type="PANTHER" id="PTHR46888">
    <property type="entry name" value="ZINC KNUCKLE DOMAINCONTAINING PROTEIN-RELATED"/>
    <property type="match status" value="1"/>
</dbReference>
<comment type="caution">
    <text evidence="4">The sequence shown here is derived from an EMBL/GenBank/DDBJ whole genome shotgun (WGS) entry which is preliminary data.</text>
</comment>
<feature type="compositionally biased region" description="Polar residues" evidence="2">
    <location>
        <begin position="137"/>
        <end position="155"/>
    </location>
</feature>
<accession>A0A200QSP3</accession>
<dbReference type="AlphaFoldDB" id="A0A200QSP3"/>
<dbReference type="Proteomes" id="UP000195402">
    <property type="component" value="Unassembled WGS sequence"/>
</dbReference>
<reference evidence="4 5" key="1">
    <citation type="journal article" date="2017" name="Mol. Plant">
        <title>The Genome of Medicinal Plant Macleaya cordata Provides New Insights into Benzylisoquinoline Alkaloids Metabolism.</title>
        <authorList>
            <person name="Liu X."/>
            <person name="Liu Y."/>
            <person name="Huang P."/>
            <person name="Ma Y."/>
            <person name="Qing Z."/>
            <person name="Tang Q."/>
            <person name="Cao H."/>
            <person name="Cheng P."/>
            <person name="Zheng Y."/>
            <person name="Yuan Z."/>
            <person name="Zhou Y."/>
            <person name="Liu J."/>
            <person name="Tang Z."/>
            <person name="Zhuo Y."/>
            <person name="Zhang Y."/>
            <person name="Yu L."/>
            <person name="Huang J."/>
            <person name="Yang P."/>
            <person name="Peng Q."/>
            <person name="Zhang J."/>
            <person name="Jiang W."/>
            <person name="Zhang Z."/>
            <person name="Lin K."/>
            <person name="Ro D.K."/>
            <person name="Chen X."/>
            <person name="Xiong X."/>
            <person name="Shang Y."/>
            <person name="Huang S."/>
            <person name="Zeng J."/>
        </authorList>
    </citation>
    <scope>NUCLEOTIDE SEQUENCE [LARGE SCALE GENOMIC DNA]</scope>
    <source>
        <strain evidence="5">cv. BLH2017</strain>
        <tissue evidence="4">Root</tissue>
    </source>
</reference>
<feature type="region of interest" description="Disordered" evidence="2">
    <location>
        <begin position="107"/>
        <end position="156"/>
    </location>
</feature>
<dbReference type="EMBL" id="MVGT01001131">
    <property type="protein sequence ID" value="OVA13465.1"/>
    <property type="molecule type" value="Genomic_DNA"/>
</dbReference>
<dbReference type="PANTHER" id="PTHR46888:SF1">
    <property type="entry name" value="RIBONUCLEASE H"/>
    <property type="match status" value="1"/>
</dbReference>
<sequence length="302" mass="34792">MARGANQDDALAQALREMTEALRETRSGPLVSPELSEETRTMTIIREFHRYDPPKFKGTTNPLEAENWLADLEKRMDFLRVDDMLRVDLAVYLLTEEANHWWSLTKRTKEREHEESQKIHARKRDNNRKDSFKRQRPNPTLGQNTQDKNGDNSQPKKCYECGQAGHIRKHCPRLRQQQPQQGQGGQYSRPNQQQQQQRPQNQQRPTQPNQQGRAFAAVQTDDDARRNTLIDRDSDFPLEFNTPPSMVVVPEPRIKIGMGDVVSERPRIKIGKGGEMNLLSYLTVVDNPADFLNAGDVPNTQE</sequence>
<keyword evidence="5" id="KW-1185">Reference proteome</keyword>
<gene>
    <name evidence="4" type="ORF">BVC80_8179g4</name>
</gene>
<dbReference type="SUPFAM" id="SSF57756">
    <property type="entry name" value="Retrovirus zinc finger-like domains"/>
    <property type="match status" value="1"/>
</dbReference>
<dbReference type="GO" id="GO:0003676">
    <property type="term" value="F:nucleic acid binding"/>
    <property type="evidence" value="ECO:0007669"/>
    <property type="project" value="InterPro"/>
</dbReference>
<evidence type="ECO:0000256" key="1">
    <source>
        <dbReference type="PROSITE-ProRule" id="PRU00047"/>
    </source>
</evidence>
<dbReference type="InterPro" id="IPR001878">
    <property type="entry name" value="Znf_CCHC"/>
</dbReference>
<keyword evidence="1" id="KW-0862">Zinc</keyword>
<evidence type="ECO:0000256" key="2">
    <source>
        <dbReference type="SAM" id="MobiDB-lite"/>
    </source>
</evidence>
<feature type="region of interest" description="Disordered" evidence="2">
    <location>
        <begin position="173"/>
        <end position="224"/>
    </location>
</feature>
<feature type="compositionally biased region" description="Basic and acidic residues" evidence="2">
    <location>
        <begin position="107"/>
        <end position="118"/>
    </location>
</feature>
<dbReference type="GO" id="GO:0008270">
    <property type="term" value="F:zinc ion binding"/>
    <property type="evidence" value="ECO:0007669"/>
    <property type="project" value="UniProtKB-KW"/>
</dbReference>
<feature type="compositionally biased region" description="Low complexity" evidence="2">
    <location>
        <begin position="176"/>
        <end position="213"/>
    </location>
</feature>
<feature type="domain" description="CCHC-type" evidence="3">
    <location>
        <begin position="157"/>
        <end position="173"/>
    </location>
</feature>
<keyword evidence="1" id="KW-0479">Metal-binding</keyword>
<evidence type="ECO:0000259" key="3">
    <source>
        <dbReference type="PROSITE" id="PS50158"/>
    </source>
</evidence>
<organism evidence="4 5">
    <name type="scientific">Macleaya cordata</name>
    <name type="common">Five-seeded plume-poppy</name>
    <name type="synonym">Bocconia cordata</name>
    <dbReference type="NCBI Taxonomy" id="56857"/>
    <lineage>
        <taxon>Eukaryota</taxon>
        <taxon>Viridiplantae</taxon>
        <taxon>Streptophyta</taxon>
        <taxon>Embryophyta</taxon>
        <taxon>Tracheophyta</taxon>
        <taxon>Spermatophyta</taxon>
        <taxon>Magnoliopsida</taxon>
        <taxon>Ranunculales</taxon>
        <taxon>Papaveraceae</taxon>
        <taxon>Papaveroideae</taxon>
        <taxon>Macleaya</taxon>
    </lineage>
</organism>
<evidence type="ECO:0000313" key="4">
    <source>
        <dbReference type="EMBL" id="OVA13465.1"/>
    </source>
</evidence>